<dbReference type="GO" id="GO:0046872">
    <property type="term" value="F:metal ion binding"/>
    <property type="evidence" value="ECO:0007669"/>
    <property type="project" value="UniProtKB-KW"/>
</dbReference>
<protein>
    <recommendedName>
        <fullName evidence="14">Cytochrome b6-f complex iron-sulfur subunit</fullName>
        <ecNumber evidence="14">7.1.1.6</ecNumber>
    </recommendedName>
    <alternativeName>
        <fullName evidence="14">Plastohydroquinone:plastocyanin oxidoreductase iron-sulfur protein</fullName>
        <shortName evidence="14">ISP</shortName>
        <shortName evidence="14">RISP</shortName>
    </alternativeName>
    <alternativeName>
        <fullName evidence="14">Rieske iron-sulfur protein</fullName>
    </alternativeName>
</protein>
<dbReference type="GO" id="GO:0015979">
    <property type="term" value="P:photosynthesis"/>
    <property type="evidence" value="ECO:0007669"/>
    <property type="project" value="UniProtKB-UniRule"/>
</dbReference>
<dbReference type="SUPFAM" id="SSF81502">
    <property type="entry name" value="ISP transmembrane anchor"/>
    <property type="match status" value="1"/>
</dbReference>
<dbReference type="Gene3D" id="1.20.5.700">
    <property type="entry name" value="Single helix bin"/>
    <property type="match status" value="1"/>
</dbReference>
<dbReference type="GO" id="GO:0009496">
    <property type="term" value="F:plastoquinol--plastocyanin reductase activity"/>
    <property type="evidence" value="ECO:0007669"/>
    <property type="project" value="UniProtKB-UniRule"/>
</dbReference>
<keyword evidence="5 14" id="KW-0479">Metal-binding</keyword>
<evidence type="ECO:0000256" key="10">
    <source>
        <dbReference type="ARBA" id="ARBA00023014"/>
    </source>
</evidence>
<keyword evidence="2 14" id="KW-0813">Transport</keyword>
<comment type="function">
    <text evidence="14">Component of the cytochrome b6-f complex, which mediates electron transfer between photosystem II (PSII) and photosystem I (PSI), cyclic electron flow around PSI, and state transitions.</text>
</comment>
<comment type="catalytic activity">
    <reaction evidence="13 14">
        <text>2 oxidized [plastocyanin] + a plastoquinol + 2 H(+)(in) = 2 reduced [plastocyanin] + a plastoquinone + 4 H(+)(out)</text>
        <dbReference type="Rhea" id="RHEA:22148"/>
        <dbReference type="Rhea" id="RHEA-COMP:9561"/>
        <dbReference type="Rhea" id="RHEA-COMP:9562"/>
        <dbReference type="Rhea" id="RHEA-COMP:10039"/>
        <dbReference type="Rhea" id="RHEA-COMP:10040"/>
        <dbReference type="ChEBI" id="CHEBI:15378"/>
        <dbReference type="ChEBI" id="CHEBI:17757"/>
        <dbReference type="ChEBI" id="CHEBI:29036"/>
        <dbReference type="ChEBI" id="CHEBI:49552"/>
        <dbReference type="ChEBI" id="CHEBI:62192"/>
        <dbReference type="EC" id="7.1.1.6"/>
    </reaction>
</comment>
<dbReference type="EMBL" id="CZCU02000099">
    <property type="protein sequence ID" value="VXD13686.1"/>
    <property type="molecule type" value="Genomic_DNA"/>
</dbReference>
<comment type="miscellaneous">
    <text evidence="14">The Rieske iron-sulfur protein is a high potential 2Fe-2S protein.</text>
</comment>
<comment type="subcellular location">
    <subcellularLocation>
        <location evidence="1">Membrane</location>
        <topology evidence="1">Single-pass membrane protein</topology>
    </subcellularLocation>
</comment>
<evidence type="ECO:0000313" key="17">
    <source>
        <dbReference type="Proteomes" id="UP000184550"/>
    </source>
</evidence>
<organism evidence="16 17">
    <name type="scientific">Planktothrix serta PCC 8927</name>
    <dbReference type="NCBI Taxonomy" id="671068"/>
    <lineage>
        <taxon>Bacteria</taxon>
        <taxon>Bacillati</taxon>
        <taxon>Cyanobacteriota</taxon>
        <taxon>Cyanophyceae</taxon>
        <taxon>Oscillatoriophycideae</taxon>
        <taxon>Oscillatoriales</taxon>
        <taxon>Microcoleaceae</taxon>
        <taxon>Planktothrix</taxon>
    </lineage>
</organism>
<keyword evidence="10 14" id="KW-0411">Iron-sulfur</keyword>
<keyword evidence="6 14" id="KW-1278">Translocase</keyword>
<dbReference type="Gene3D" id="2.102.10.10">
    <property type="entry name" value="Rieske [2Fe-2S] iron-sulphur domain"/>
    <property type="match status" value="1"/>
</dbReference>
<evidence type="ECO:0000256" key="3">
    <source>
        <dbReference type="ARBA" id="ARBA00022692"/>
    </source>
</evidence>
<evidence type="ECO:0000256" key="14">
    <source>
        <dbReference type="HAMAP-Rule" id="MF_01335"/>
    </source>
</evidence>
<dbReference type="InterPro" id="IPR017941">
    <property type="entry name" value="Rieske_2Fe-2S"/>
</dbReference>
<reference evidence="16" key="1">
    <citation type="submission" date="2019-10" db="EMBL/GenBank/DDBJ databases">
        <authorList>
            <consortium name="Genoscope - CEA"/>
            <person name="William W."/>
        </authorList>
    </citation>
    <scope>NUCLEOTIDE SEQUENCE [LARGE SCALE GENOMIC DNA]</scope>
    <source>
        <strain evidence="16">BBR_PRJEB10992</strain>
    </source>
</reference>
<evidence type="ECO:0000256" key="13">
    <source>
        <dbReference type="ARBA" id="ARBA00047828"/>
    </source>
</evidence>
<comment type="similarity">
    <text evidence="14">Belongs to the Rieske iron-sulfur protein family.</text>
</comment>
<dbReference type="GO" id="GO:0016705">
    <property type="term" value="F:oxidoreductase activity, acting on paired donors, with incorporation or reduction of molecular oxygen"/>
    <property type="evidence" value="ECO:0007669"/>
    <property type="project" value="UniProtKB-ARBA"/>
</dbReference>
<dbReference type="PANTHER" id="PTHR10134">
    <property type="entry name" value="CYTOCHROME B-C1 COMPLEX SUBUNIT RIESKE, MITOCHONDRIAL"/>
    <property type="match status" value="1"/>
</dbReference>
<proteinExistence type="inferred from homology"/>
<comment type="caution">
    <text evidence="16">The sequence shown here is derived from an EMBL/GenBank/DDBJ whole genome shotgun (WGS) entry which is preliminary data.</text>
</comment>
<dbReference type="PRINTS" id="PR00162">
    <property type="entry name" value="RIESKE"/>
</dbReference>
<accession>A0A7Z9BJY6</accession>
<evidence type="ECO:0000313" key="16">
    <source>
        <dbReference type="EMBL" id="VXD13686.1"/>
    </source>
</evidence>
<gene>
    <name evidence="14 16" type="primary">petC</name>
    <name evidence="16" type="ORF">PL8927_270096</name>
</gene>
<keyword evidence="17" id="KW-1185">Reference proteome</keyword>
<evidence type="ECO:0000256" key="6">
    <source>
        <dbReference type="ARBA" id="ARBA00022967"/>
    </source>
</evidence>
<dbReference type="NCBIfam" id="NF045928">
    <property type="entry name" value="Cytb6fFeSPetC"/>
    <property type="match status" value="1"/>
</dbReference>
<evidence type="ECO:0000256" key="7">
    <source>
        <dbReference type="ARBA" id="ARBA00022982"/>
    </source>
</evidence>
<keyword evidence="12" id="KW-1015">Disulfide bond</keyword>
<evidence type="ECO:0000256" key="1">
    <source>
        <dbReference type="ARBA" id="ARBA00004167"/>
    </source>
</evidence>
<dbReference type="AlphaFoldDB" id="A0A7Z9BJY6"/>
<comment type="subunit">
    <text evidence="14">The 4 large subunits of the cytochrome b6-f complex are cytochrome b6, subunit IV (17 kDa polypeptide, PetD), cytochrome f and the Rieske protein, while the 4 small subunits are PetG, PetL, PetM and PetN. The complex functions as a dimer.</text>
</comment>
<dbReference type="EC" id="7.1.1.6" evidence="14"/>
<dbReference type="Pfam" id="PF00355">
    <property type="entry name" value="Rieske"/>
    <property type="match status" value="1"/>
</dbReference>
<dbReference type="PROSITE" id="PS51296">
    <property type="entry name" value="RIESKE"/>
    <property type="match status" value="1"/>
</dbReference>
<dbReference type="SUPFAM" id="SSF50022">
    <property type="entry name" value="ISP domain"/>
    <property type="match status" value="1"/>
</dbReference>
<evidence type="ECO:0000256" key="11">
    <source>
        <dbReference type="ARBA" id="ARBA00023136"/>
    </source>
</evidence>
<feature type="domain" description="Rieske" evidence="15">
    <location>
        <begin position="69"/>
        <end position="169"/>
    </location>
</feature>
<keyword evidence="3 14" id="KW-0812">Transmembrane</keyword>
<dbReference type="Proteomes" id="UP000184550">
    <property type="component" value="Unassembled WGS sequence"/>
</dbReference>
<dbReference type="InterPro" id="IPR023960">
    <property type="entry name" value="Cyt_b6_f_Rieske"/>
</dbReference>
<dbReference type="NCBIfam" id="NF010001">
    <property type="entry name" value="PRK13474.1"/>
    <property type="match status" value="1"/>
</dbReference>
<sequence length="186" mass="19885">MGVVSNLNTMENTLPLDNPSLSRRQLLNFLTGAAVAATAGSALYPVSKYFIGPDESGEGGAILAKDILGNPIPASQILAEVPGSRALVAGLAGEPTYLTVLENSSLNPIGIVDNCTHLGCTFPWNPVDQEFQCPCHGSRYSADGSVLRGPAPLPLKLVHVAIKENRIWLSPWTELDPRTEAKPWWV</sequence>
<keyword evidence="8 14" id="KW-1133">Transmembrane helix</keyword>
<dbReference type="Pfam" id="PF25471">
    <property type="entry name" value="TM_PetC"/>
    <property type="match status" value="1"/>
</dbReference>
<keyword evidence="11 14" id="KW-0472">Membrane</keyword>
<dbReference type="HAMAP" id="MF_01335">
    <property type="entry name" value="Cytb6_f_Rieske"/>
    <property type="match status" value="1"/>
</dbReference>
<dbReference type="InterPro" id="IPR005805">
    <property type="entry name" value="Rieske_Fe-S_prot_C"/>
</dbReference>
<evidence type="ECO:0000256" key="2">
    <source>
        <dbReference type="ARBA" id="ARBA00022448"/>
    </source>
</evidence>
<evidence type="ECO:0000256" key="5">
    <source>
        <dbReference type="ARBA" id="ARBA00022723"/>
    </source>
</evidence>
<name>A0A7Z9BJY6_9CYAN</name>
<evidence type="ECO:0000256" key="12">
    <source>
        <dbReference type="ARBA" id="ARBA00023157"/>
    </source>
</evidence>
<evidence type="ECO:0000256" key="8">
    <source>
        <dbReference type="ARBA" id="ARBA00022989"/>
    </source>
</evidence>
<dbReference type="GO" id="GO:0051537">
    <property type="term" value="F:2 iron, 2 sulfur cluster binding"/>
    <property type="evidence" value="ECO:0007669"/>
    <property type="project" value="UniProtKB-KW"/>
</dbReference>
<dbReference type="InterPro" id="IPR036922">
    <property type="entry name" value="Rieske_2Fe-2S_sf"/>
</dbReference>
<evidence type="ECO:0000256" key="4">
    <source>
        <dbReference type="ARBA" id="ARBA00022714"/>
    </source>
</evidence>
<comment type="cofactor">
    <cofactor evidence="14">
        <name>[2Fe-2S] cluster</name>
        <dbReference type="ChEBI" id="CHEBI:190135"/>
    </cofactor>
    <text evidence="14">Binds 1 [2Fe-2S] cluster per subunit.</text>
</comment>
<keyword evidence="9 14" id="KW-0408">Iron</keyword>
<dbReference type="GO" id="GO:0004497">
    <property type="term" value="F:monooxygenase activity"/>
    <property type="evidence" value="ECO:0007669"/>
    <property type="project" value="UniProtKB-ARBA"/>
</dbReference>
<evidence type="ECO:0000259" key="15">
    <source>
        <dbReference type="PROSITE" id="PS51296"/>
    </source>
</evidence>
<dbReference type="InterPro" id="IPR057415">
    <property type="entry name" value="TM_PetC"/>
</dbReference>
<keyword evidence="7 14" id="KW-0249">Electron transport</keyword>
<dbReference type="InterPro" id="IPR014349">
    <property type="entry name" value="Rieske_Fe-S_prot"/>
</dbReference>
<evidence type="ECO:0000256" key="9">
    <source>
        <dbReference type="ARBA" id="ARBA00023004"/>
    </source>
</evidence>
<keyword evidence="4 14" id="KW-0001">2Fe-2S</keyword>
<dbReference type="GO" id="GO:0016020">
    <property type="term" value="C:membrane"/>
    <property type="evidence" value="ECO:0007669"/>
    <property type="project" value="UniProtKB-SubCell"/>
</dbReference>